<keyword evidence="3" id="KW-0732">Signal</keyword>
<gene>
    <name evidence="4" type="ORF">QTG54_010060</name>
</gene>
<dbReference type="Proteomes" id="UP001224775">
    <property type="component" value="Unassembled WGS sequence"/>
</dbReference>
<evidence type="ECO:0000256" key="3">
    <source>
        <dbReference type="SAM" id="SignalP"/>
    </source>
</evidence>
<comment type="caution">
    <text evidence="4">The sequence shown here is derived from an EMBL/GenBank/DDBJ whole genome shotgun (WGS) entry which is preliminary data.</text>
</comment>
<evidence type="ECO:0000313" key="4">
    <source>
        <dbReference type="EMBL" id="KAK1739517.1"/>
    </source>
</evidence>
<keyword evidence="2" id="KW-0472">Membrane</keyword>
<organism evidence="4 5">
    <name type="scientific">Skeletonema marinoi</name>
    <dbReference type="NCBI Taxonomy" id="267567"/>
    <lineage>
        <taxon>Eukaryota</taxon>
        <taxon>Sar</taxon>
        <taxon>Stramenopiles</taxon>
        <taxon>Ochrophyta</taxon>
        <taxon>Bacillariophyta</taxon>
        <taxon>Coscinodiscophyceae</taxon>
        <taxon>Thalassiosirophycidae</taxon>
        <taxon>Thalassiosirales</taxon>
        <taxon>Skeletonemataceae</taxon>
        <taxon>Skeletonema</taxon>
        <taxon>Skeletonema marinoi-dohrnii complex</taxon>
    </lineage>
</organism>
<keyword evidence="2" id="KW-0812">Transmembrane</keyword>
<keyword evidence="5" id="KW-1185">Reference proteome</keyword>
<feature type="transmembrane region" description="Helical" evidence="2">
    <location>
        <begin position="219"/>
        <end position="242"/>
    </location>
</feature>
<accession>A0AAD8Y4W3</accession>
<evidence type="ECO:0000313" key="5">
    <source>
        <dbReference type="Proteomes" id="UP001224775"/>
    </source>
</evidence>
<keyword evidence="2" id="KW-1133">Transmembrane helix</keyword>
<feature type="region of interest" description="Disordered" evidence="1">
    <location>
        <begin position="193"/>
        <end position="216"/>
    </location>
</feature>
<sequence>MKFSLLASIVLGATARTATALEATCCYADVSVGCPSNYEDATASTSIGSNPVIINFEGVNALNCCLPNVGQVSTGQFCAGTVAPTTSTGTGTGTPGVPDIPDIPAIPPVETTTSSEGSMIGGGSSFFGETTTCDELQAQAQFLDCNCITKCNDEDAQCNDFGAGGSCVPPNCLNANACERSSSSFTLHDETHIEMNSTSTSTTTTTTTTPNPMGSPSGAMITSSASAIIVGASVTIIALFVFV</sequence>
<dbReference type="AlphaFoldDB" id="A0AAD8Y4W3"/>
<feature type="signal peptide" evidence="3">
    <location>
        <begin position="1"/>
        <end position="20"/>
    </location>
</feature>
<name>A0AAD8Y4W3_9STRA</name>
<protein>
    <submittedName>
        <fullName evidence="4">Uncharacterized protein</fullName>
    </submittedName>
</protein>
<feature type="chain" id="PRO_5042131375" evidence="3">
    <location>
        <begin position="21"/>
        <end position="243"/>
    </location>
</feature>
<reference evidence="4" key="1">
    <citation type="submission" date="2023-06" db="EMBL/GenBank/DDBJ databases">
        <title>Survivors Of The Sea: Transcriptome response of Skeletonema marinoi to long-term dormancy.</title>
        <authorList>
            <person name="Pinder M.I.M."/>
            <person name="Kourtchenko O."/>
            <person name="Robertson E.K."/>
            <person name="Larsson T."/>
            <person name="Maumus F."/>
            <person name="Osuna-Cruz C.M."/>
            <person name="Vancaester E."/>
            <person name="Stenow R."/>
            <person name="Vandepoele K."/>
            <person name="Ploug H."/>
            <person name="Bruchert V."/>
            <person name="Godhe A."/>
            <person name="Topel M."/>
        </authorList>
    </citation>
    <scope>NUCLEOTIDE SEQUENCE</scope>
    <source>
        <strain evidence="4">R05AC</strain>
    </source>
</reference>
<evidence type="ECO:0000256" key="2">
    <source>
        <dbReference type="SAM" id="Phobius"/>
    </source>
</evidence>
<feature type="compositionally biased region" description="Low complexity" evidence="1">
    <location>
        <begin position="197"/>
        <end position="209"/>
    </location>
</feature>
<proteinExistence type="predicted"/>
<dbReference type="EMBL" id="JATAAI010000018">
    <property type="protein sequence ID" value="KAK1739517.1"/>
    <property type="molecule type" value="Genomic_DNA"/>
</dbReference>
<evidence type="ECO:0000256" key="1">
    <source>
        <dbReference type="SAM" id="MobiDB-lite"/>
    </source>
</evidence>